<evidence type="ECO:0008006" key="6">
    <source>
        <dbReference type="Google" id="ProtNLM"/>
    </source>
</evidence>
<accession>A0ABD3V8C9</accession>
<evidence type="ECO:0000256" key="1">
    <source>
        <dbReference type="ARBA" id="ARBA00007381"/>
    </source>
</evidence>
<dbReference type="InterPro" id="IPR043129">
    <property type="entry name" value="ATPase_NBD"/>
</dbReference>
<dbReference type="Proteomes" id="UP001634394">
    <property type="component" value="Unassembled WGS sequence"/>
</dbReference>
<dbReference type="Gene3D" id="3.30.420.40">
    <property type="match status" value="3"/>
</dbReference>
<sequence>MAWEPDLVIGMDIGTTYSGYACLFKDEFRSNPTNIWMHKWSQFSYKTKTCVLLKKNGELHSFGERAEKKFSREFNEDRDLAYDNWFFYNNFKMVLYRENFTAADDCGNRYKAEDYFSRHTPLKDVMSKFIQGLKEDCFQRFSKQRNIQINEDKIRWVITVPAIWNEDAKSVMRTAAEMAGIPGDQLVLALEPEAAAVSCFYLPHEERAAMGGLGHVGDKFMIIDLGGCTVDITAVEVISVSPKKQLKEIIGANGGAWGSQRINDAFAQVCRDVFKDKNGQSVFKDCKKADLLKMENLFEAEKLKITDKDDEEWIEIHLPIDMRDSILKDILIADMAWEPDLVIGMDIGTTYSGYACLFKDEFRSNPTNIWMHKWSQFSYKTKTCVLLKKNGELDSFGERAEKKFSREFDEDRNLAYDNWFFYNNFKMVLYRENFTAADDCGNRYKAEDYFSRHTPLKDVMSKFIQGLKEDCFQRFCKQRNIQINEDKIRWVITVPAIWNEDAKSVMRTAAEMAGIPGDQLVLALEPEASAVSCFYLPDEERAAMGGLGQVGDTFMIIDLGGGTVDITAVEVISVSPKKQLKEIIGANGGAWGSQRINDAFAQVCRDVFKDNNGQSVFKDCKKADLLKMENLFEAEKLKITYEDDEEWIEIHLPIDMRDSILKDVRKNPHKYDEYFKITKSGLFFKPEIIQKVLFQETLNMTVKHLVEKMKAIQAEDIQKIILVGGFSESPVVMETMKRRFEGKNFFVATNPFYSVLRGAVLFGHQLDILKSRISRYTFGVEINDLFDPSRHRFEKQWVANDGTIYAKNVFSSHVTIGQVVSVGDSQPPHVYVPIYPDQTLITLKIYQSKEKAPQYVTDPSCMLLGELIVELPKPLGDSTKKVAVTMVYGGTELTVVGKETAFGITYTTRIKFSHDN</sequence>
<evidence type="ECO:0000256" key="2">
    <source>
        <dbReference type="ARBA" id="ARBA00022741"/>
    </source>
</evidence>
<organism evidence="4 5">
    <name type="scientific">Sinanodonta woodiana</name>
    <name type="common">Chinese pond mussel</name>
    <name type="synonym">Anodonta woodiana</name>
    <dbReference type="NCBI Taxonomy" id="1069815"/>
    <lineage>
        <taxon>Eukaryota</taxon>
        <taxon>Metazoa</taxon>
        <taxon>Spiralia</taxon>
        <taxon>Lophotrochozoa</taxon>
        <taxon>Mollusca</taxon>
        <taxon>Bivalvia</taxon>
        <taxon>Autobranchia</taxon>
        <taxon>Heteroconchia</taxon>
        <taxon>Palaeoheterodonta</taxon>
        <taxon>Unionida</taxon>
        <taxon>Unionoidea</taxon>
        <taxon>Unionidae</taxon>
        <taxon>Unioninae</taxon>
        <taxon>Sinanodonta</taxon>
    </lineage>
</organism>
<dbReference type="EMBL" id="JBJQND010000013">
    <property type="protein sequence ID" value="KAL3857844.1"/>
    <property type="molecule type" value="Genomic_DNA"/>
</dbReference>
<keyword evidence="3" id="KW-0067">ATP-binding</keyword>
<keyword evidence="2" id="KW-0547">Nucleotide-binding</keyword>
<proteinExistence type="inferred from homology"/>
<protein>
    <recommendedName>
        <fullName evidence="6">Heat shock 70 kDa protein 12B</fullName>
    </recommendedName>
</protein>
<evidence type="ECO:0000313" key="4">
    <source>
        <dbReference type="EMBL" id="KAL3857844.1"/>
    </source>
</evidence>
<dbReference type="InterPro" id="IPR013126">
    <property type="entry name" value="Hsp_70_fam"/>
</dbReference>
<dbReference type="PANTHER" id="PTHR14187:SF5">
    <property type="entry name" value="HEAT SHOCK 70 KDA PROTEIN 12A"/>
    <property type="match status" value="1"/>
</dbReference>
<comment type="caution">
    <text evidence="4">The sequence shown here is derived from an EMBL/GenBank/DDBJ whole genome shotgun (WGS) entry which is preliminary data.</text>
</comment>
<evidence type="ECO:0000313" key="5">
    <source>
        <dbReference type="Proteomes" id="UP001634394"/>
    </source>
</evidence>
<comment type="similarity">
    <text evidence="1">Belongs to the heat shock protein 70 family.</text>
</comment>
<dbReference type="AlphaFoldDB" id="A0ABD3V8C9"/>
<dbReference type="PANTHER" id="PTHR14187">
    <property type="entry name" value="ALPHA KINASE/ELONGATION FACTOR 2 KINASE"/>
    <property type="match status" value="1"/>
</dbReference>
<keyword evidence="5" id="KW-1185">Reference proteome</keyword>
<dbReference type="GO" id="GO:0005524">
    <property type="term" value="F:ATP binding"/>
    <property type="evidence" value="ECO:0007669"/>
    <property type="project" value="UniProtKB-KW"/>
</dbReference>
<dbReference type="Pfam" id="PF00012">
    <property type="entry name" value="HSP70"/>
    <property type="match status" value="2"/>
</dbReference>
<gene>
    <name evidence="4" type="ORF">ACJMK2_012474</name>
</gene>
<dbReference type="SUPFAM" id="SSF53067">
    <property type="entry name" value="Actin-like ATPase domain"/>
    <property type="match status" value="4"/>
</dbReference>
<name>A0ABD3V8C9_SINWO</name>
<dbReference type="CDD" id="cd10229">
    <property type="entry name" value="ASKHA_NBD_HSP70_HSPA12"/>
    <property type="match status" value="1"/>
</dbReference>
<evidence type="ECO:0000256" key="3">
    <source>
        <dbReference type="ARBA" id="ARBA00022840"/>
    </source>
</evidence>
<reference evidence="4 5" key="1">
    <citation type="submission" date="2024-11" db="EMBL/GenBank/DDBJ databases">
        <title>Chromosome-level genome assembly of the freshwater bivalve Anodonta woodiana.</title>
        <authorList>
            <person name="Chen X."/>
        </authorList>
    </citation>
    <scope>NUCLEOTIDE SEQUENCE [LARGE SCALE GENOMIC DNA]</scope>
    <source>
        <strain evidence="4">MN2024</strain>
        <tissue evidence="4">Gills</tissue>
    </source>
</reference>